<dbReference type="NCBIfam" id="NF007077">
    <property type="entry name" value="PRK09528.1"/>
    <property type="match status" value="1"/>
</dbReference>
<dbReference type="RefSeq" id="WP_006992335.1">
    <property type="nucleotide sequence ID" value="NZ_BAEP01000040.1"/>
</dbReference>
<feature type="transmembrane region" description="Helical" evidence="8">
    <location>
        <begin position="101"/>
        <end position="122"/>
    </location>
</feature>
<organism evidence="9 10">
    <name type="scientific">Paraglaciecola mesophila KMM 241</name>
    <dbReference type="NCBI Taxonomy" id="1128912"/>
    <lineage>
        <taxon>Bacteria</taxon>
        <taxon>Pseudomonadati</taxon>
        <taxon>Pseudomonadota</taxon>
        <taxon>Gammaproteobacteria</taxon>
        <taxon>Alteromonadales</taxon>
        <taxon>Alteromonadaceae</taxon>
        <taxon>Paraglaciecola</taxon>
    </lineage>
</organism>
<evidence type="ECO:0000313" key="10">
    <source>
        <dbReference type="Proteomes" id="UP000006263"/>
    </source>
</evidence>
<evidence type="ECO:0000256" key="8">
    <source>
        <dbReference type="SAM" id="Phobius"/>
    </source>
</evidence>
<dbReference type="InterPro" id="IPR036259">
    <property type="entry name" value="MFS_trans_sf"/>
</dbReference>
<dbReference type="PANTHER" id="PTHR23522">
    <property type="entry name" value="BLL5896 PROTEIN"/>
    <property type="match status" value="1"/>
</dbReference>
<dbReference type="Pfam" id="PF01306">
    <property type="entry name" value="LacY_symp"/>
    <property type="match status" value="1"/>
</dbReference>
<feature type="transmembrane region" description="Helical" evidence="8">
    <location>
        <begin position="375"/>
        <end position="394"/>
    </location>
</feature>
<dbReference type="EMBL" id="BAEP01000040">
    <property type="protein sequence ID" value="GAC24184.1"/>
    <property type="molecule type" value="Genomic_DNA"/>
</dbReference>
<dbReference type="NCBIfam" id="TIGR00882">
    <property type="entry name" value="2A0105"/>
    <property type="match status" value="1"/>
</dbReference>
<evidence type="ECO:0000313" key="9">
    <source>
        <dbReference type="EMBL" id="GAC24184.1"/>
    </source>
</evidence>
<feature type="transmembrane region" description="Helical" evidence="8">
    <location>
        <begin position="7"/>
        <end position="26"/>
    </location>
</feature>
<comment type="caution">
    <text evidence="9">The sequence shown here is derived from an EMBL/GenBank/DDBJ whole genome shotgun (WGS) entry which is preliminary data.</text>
</comment>
<keyword evidence="6 8" id="KW-1133">Transmembrane helix</keyword>
<evidence type="ECO:0000256" key="5">
    <source>
        <dbReference type="ARBA" id="ARBA00022692"/>
    </source>
</evidence>
<sequence>MNPRPRTAYWTSAMALLTFFLTWSFAYSLFPLWLNQTLQLSGKQTGIVFAANALAALFAMPVYGVVQDRLGTGKQLLRILALLTVGVGPFFVFAYQPLLTHYFYIGVCIGAIYSASAFGAAVGTLEALIERIGRQHDVEFGKVRLWGSLGWAVATFTAGMMFNISPQLNFWIASISGVVFFVCVLRLPTENITAKTLHTNNITALDVFALLKLTSFWRLGFYVMGVSCLYQIYDQQFAIYFASMFPNVEEGNRFYGYLNSVQVFIEAGLMFIAPSVVNKIGAKKGLLLSGAIMALRILASGMVDDAISISLVKLLHAVELPLLLVSIFKYISANFDSRLSATIYLIGFNVVSQAVTTALSSVVGEMYDTLGFANAYLVLGTVVTINVVISWLVLEGNGKIKCASQFK</sequence>
<dbReference type="PANTHER" id="PTHR23522:SF10">
    <property type="entry name" value="3-PHENYLPROPIONIC ACID TRANSPORTER-RELATED"/>
    <property type="match status" value="1"/>
</dbReference>
<dbReference type="GO" id="GO:0005886">
    <property type="term" value="C:plasma membrane"/>
    <property type="evidence" value="ECO:0007669"/>
    <property type="project" value="UniProtKB-SubCell"/>
</dbReference>
<protein>
    <submittedName>
        <fullName evidence="9">Raffinose permease</fullName>
    </submittedName>
</protein>
<feature type="transmembrane region" description="Helical" evidence="8">
    <location>
        <begin position="309"/>
        <end position="331"/>
    </location>
</feature>
<comment type="subcellular location">
    <subcellularLocation>
        <location evidence="1">Cell inner membrane</location>
        <topology evidence="1">Multi-pass membrane protein</topology>
    </subcellularLocation>
</comment>
<reference evidence="9 10" key="1">
    <citation type="journal article" date="2017" name="Antonie Van Leeuwenhoek">
        <title>Rhizobium rhizosphaerae sp. nov., a novel species isolated from rice rhizosphere.</title>
        <authorList>
            <person name="Zhao J.J."/>
            <person name="Zhang J."/>
            <person name="Zhang R.J."/>
            <person name="Zhang C.W."/>
            <person name="Yin H.Q."/>
            <person name="Zhang X.X."/>
        </authorList>
    </citation>
    <scope>NUCLEOTIDE SEQUENCE [LARGE SCALE GENOMIC DNA]</scope>
    <source>
        <strain evidence="9 10">KMM 241</strain>
    </source>
</reference>
<keyword evidence="2" id="KW-0813">Transport</keyword>
<dbReference type="eggNOG" id="COG2223">
    <property type="taxonomic scope" value="Bacteria"/>
</dbReference>
<dbReference type="SUPFAM" id="SSF103473">
    <property type="entry name" value="MFS general substrate transporter"/>
    <property type="match status" value="1"/>
</dbReference>
<keyword evidence="7 8" id="KW-0472">Membrane</keyword>
<feature type="transmembrane region" description="Helical" evidence="8">
    <location>
        <begin position="343"/>
        <end position="363"/>
    </location>
</feature>
<name>K6XU89_9ALTE</name>
<gene>
    <name evidence="9" type="primary">rafB</name>
    <name evidence="9" type="ORF">GMES_1888</name>
</gene>
<evidence type="ECO:0000256" key="2">
    <source>
        <dbReference type="ARBA" id="ARBA00022448"/>
    </source>
</evidence>
<dbReference type="GO" id="GO:0015528">
    <property type="term" value="F:lactose:proton symporter activity"/>
    <property type="evidence" value="ECO:0007669"/>
    <property type="project" value="TreeGrafter"/>
</dbReference>
<dbReference type="InterPro" id="IPR000576">
    <property type="entry name" value="LacY/RafB_perm_fam"/>
</dbReference>
<feature type="transmembrane region" description="Helical" evidence="8">
    <location>
        <begin position="46"/>
        <end position="64"/>
    </location>
</feature>
<evidence type="ECO:0000256" key="3">
    <source>
        <dbReference type="ARBA" id="ARBA00022475"/>
    </source>
</evidence>
<keyword evidence="4" id="KW-0997">Cell inner membrane</keyword>
<dbReference type="Proteomes" id="UP000006263">
    <property type="component" value="Unassembled WGS sequence"/>
</dbReference>
<evidence type="ECO:0000256" key="7">
    <source>
        <dbReference type="ARBA" id="ARBA00023136"/>
    </source>
</evidence>
<proteinExistence type="predicted"/>
<dbReference type="Gene3D" id="1.20.1250.20">
    <property type="entry name" value="MFS general substrate transporter like domains"/>
    <property type="match status" value="2"/>
</dbReference>
<dbReference type="GO" id="GO:0030395">
    <property type="term" value="F:lactose binding"/>
    <property type="evidence" value="ECO:0007669"/>
    <property type="project" value="TreeGrafter"/>
</dbReference>
<evidence type="ECO:0000256" key="4">
    <source>
        <dbReference type="ARBA" id="ARBA00022519"/>
    </source>
</evidence>
<feature type="transmembrane region" description="Helical" evidence="8">
    <location>
        <begin position="253"/>
        <end position="273"/>
    </location>
</feature>
<evidence type="ECO:0000256" key="6">
    <source>
        <dbReference type="ARBA" id="ARBA00022989"/>
    </source>
</evidence>
<keyword evidence="5 8" id="KW-0812">Transmembrane</keyword>
<dbReference type="AlphaFoldDB" id="K6XU89"/>
<keyword evidence="3" id="KW-1003">Cell membrane</keyword>
<dbReference type="OrthoDB" id="7065110at2"/>
<feature type="transmembrane region" description="Helical" evidence="8">
    <location>
        <begin position="208"/>
        <end position="233"/>
    </location>
</feature>
<feature type="transmembrane region" description="Helical" evidence="8">
    <location>
        <begin position="285"/>
        <end position="303"/>
    </location>
</feature>
<feature type="transmembrane region" description="Helical" evidence="8">
    <location>
        <begin position="143"/>
        <end position="162"/>
    </location>
</feature>
<accession>K6XU89</accession>
<dbReference type="PRINTS" id="PR00174">
    <property type="entry name" value="LACYSMPORT"/>
</dbReference>
<feature type="transmembrane region" description="Helical" evidence="8">
    <location>
        <begin position="76"/>
        <end position="95"/>
    </location>
</feature>
<evidence type="ECO:0000256" key="1">
    <source>
        <dbReference type="ARBA" id="ARBA00004429"/>
    </source>
</evidence>
<feature type="transmembrane region" description="Helical" evidence="8">
    <location>
        <begin position="168"/>
        <end position="187"/>
    </location>
</feature>